<organism evidence="9">
    <name type="scientific">Nematostella vectensis</name>
    <name type="common">Starlet sea anemone</name>
    <dbReference type="NCBI Taxonomy" id="45351"/>
    <lineage>
        <taxon>Eukaryota</taxon>
        <taxon>Metazoa</taxon>
        <taxon>Cnidaria</taxon>
        <taxon>Anthozoa</taxon>
        <taxon>Hexacorallia</taxon>
        <taxon>Actiniaria</taxon>
        <taxon>Edwardsiidae</taxon>
        <taxon>Nematostella</taxon>
    </lineage>
</organism>
<dbReference type="CDD" id="cd20192">
    <property type="entry name" value="T-box_TBXT_TBX19-like"/>
    <property type="match status" value="1"/>
</dbReference>
<keyword evidence="5" id="KW-0804">Transcription</keyword>
<dbReference type="SUPFAM" id="SSF49417">
    <property type="entry name" value="p53-like transcription factors"/>
    <property type="match status" value="1"/>
</dbReference>
<dbReference type="PRINTS" id="PR00937">
    <property type="entry name" value="TBOX"/>
</dbReference>
<name>Q86RA8_NEMVE</name>
<keyword evidence="4 7" id="KW-0238">DNA-binding</keyword>
<dbReference type="InterPro" id="IPR018186">
    <property type="entry name" value="TF_T-box_CS"/>
</dbReference>
<dbReference type="PROSITE" id="PS01283">
    <property type="entry name" value="TBOX_1"/>
    <property type="match status" value="1"/>
</dbReference>
<keyword evidence="6 7" id="KW-0539">Nucleus</keyword>
<dbReference type="GO" id="GO:0045893">
    <property type="term" value="P:positive regulation of DNA-templated transcription"/>
    <property type="evidence" value="ECO:0007669"/>
    <property type="project" value="InterPro"/>
</dbReference>
<gene>
    <name evidence="9" type="primary">Bra1</name>
</gene>
<sequence>MHSDEKKPFTVNDILQAAESTMASTDDKDLGEHAKNTEDSQVKIVLEEADLWRRFKSLTNEMIVTKNGRRMFPVLKVNVTGLEPKAMYSFLLDFVCVEGHRWKYVNGEWVSGGKPEPPTPSCVYIHPDSPNFGAHWMKQPVGFSKVKLTNKQNSGGQIMLNSLHKYEPRLHIIKVGASDNNRTVVSHSFPETQFIAVTAYQNEEITSLKIKYNPFAKAFLDAKERQEQKEALEQASESHSAYSQYGWFCAGSTPVYPHHHHPSSYPHIPSSPYNRIGQLGIRSHRPAPYPNPYHKRTDLSSPGHPQQYYATESNQLLFPAPASIENLAVPSTVAHHSQSAGIHAGLTLSLSNAAYGRPGHDEAMNRRETDKSKFLQSGGLTLHSSWNTIPQA</sequence>
<dbReference type="EMBL" id="AF540387">
    <property type="protein sequence ID" value="AAO27886.2"/>
    <property type="molecule type" value="mRNA"/>
</dbReference>
<dbReference type="SMART" id="SM00425">
    <property type="entry name" value="TBOX"/>
    <property type="match status" value="1"/>
</dbReference>
<evidence type="ECO:0000256" key="6">
    <source>
        <dbReference type="ARBA" id="ARBA00023242"/>
    </source>
</evidence>
<reference evidence="9" key="1">
    <citation type="journal article" date="2003" name="Dev. Genes Evol.">
        <title>The ancestral role of Brachyury: expression of NemBra1 in the basal cnidarian Nematostella vectensis (Anthozoa).</title>
        <authorList>
            <person name="Scholz C.B."/>
            <person name="Technau U."/>
        </authorList>
    </citation>
    <scope>NUCLEOTIDE SEQUENCE</scope>
</reference>
<dbReference type="GO" id="GO:0005634">
    <property type="term" value="C:nucleus"/>
    <property type="evidence" value="ECO:0007669"/>
    <property type="project" value="UniProtKB-SubCell"/>
</dbReference>
<dbReference type="GO" id="GO:0003700">
    <property type="term" value="F:DNA-binding transcription factor activity"/>
    <property type="evidence" value="ECO:0007669"/>
    <property type="project" value="InterPro"/>
</dbReference>
<reference evidence="9" key="2">
    <citation type="submission" date="2007-01" db="EMBL/GenBank/DDBJ databases">
        <authorList>
            <person name="Scholz C.B."/>
            <person name="Technau U."/>
        </authorList>
    </citation>
    <scope>NUCLEOTIDE SEQUENCE</scope>
</reference>
<dbReference type="InterPro" id="IPR001699">
    <property type="entry name" value="TF_T-box"/>
</dbReference>
<dbReference type="InterPro" id="IPR008967">
    <property type="entry name" value="p53-like_TF_DNA-bd_sf"/>
</dbReference>
<dbReference type="PRINTS" id="PR00938">
    <property type="entry name" value="BRACHYURY"/>
</dbReference>
<dbReference type="PROSITE" id="PS01264">
    <property type="entry name" value="TBOX_2"/>
    <property type="match status" value="1"/>
</dbReference>
<dbReference type="AlphaFoldDB" id="Q86RA8"/>
<evidence type="ECO:0000259" key="8">
    <source>
        <dbReference type="PROSITE" id="PS50252"/>
    </source>
</evidence>
<dbReference type="GO" id="GO:0000978">
    <property type="term" value="F:RNA polymerase II cis-regulatory region sequence-specific DNA binding"/>
    <property type="evidence" value="ECO:0007669"/>
    <property type="project" value="InterPro"/>
</dbReference>
<proteinExistence type="evidence at transcript level"/>
<dbReference type="InterPro" id="IPR036960">
    <property type="entry name" value="T-box_sf"/>
</dbReference>
<evidence type="ECO:0000256" key="2">
    <source>
        <dbReference type="ARBA" id="ARBA00022473"/>
    </source>
</evidence>
<accession>Q86RA8</accession>
<dbReference type="PROSITE" id="PS50252">
    <property type="entry name" value="TBOX_3"/>
    <property type="match status" value="1"/>
</dbReference>
<dbReference type="InterPro" id="IPR002070">
    <property type="entry name" value="TF_Brachyury"/>
</dbReference>
<evidence type="ECO:0000256" key="4">
    <source>
        <dbReference type="ARBA" id="ARBA00023125"/>
    </source>
</evidence>
<dbReference type="PANTHER" id="PTHR11267">
    <property type="entry name" value="T-BOX PROTEIN-RELATED"/>
    <property type="match status" value="1"/>
</dbReference>
<keyword evidence="2" id="KW-0217">Developmental protein</keyword>
<dbReference type="FunFam" id="2.60.40.820:FF:000002">
    <property type="entry name" value="T-box transcription factor Brachyury"/>
    <property type="match status" value="1"/>
</dbReference>
<comment type="subcellular location">
    <subcellularLocation>
        <location evidence="1 7">Nucleus</location>
    </subcellularLocation>
</comment>
<evidence type="ECO:0000256" key="5">
    <source>
        <dbReference type="ARBA" id="ARBA00023163"/>
    </source>
</evidence>
<evidence type="ECO:0000256" key="3">
    <source>
        <dbReference type="ARBA" id="ARBA00023015"/>
    </source>
</evidence>
<evidence type="ECO:0000256" key="1">
    <source>
        <dbReference type="ARBA" id="ARBA00004123"/>
    </source>
</evidence>
<dbReference type="Pfam" id="PF00907">
    <property type="entry name" value="T-box"/>
    <property type="match status" value="1"/>
</dbReference>
<dbReference type="Gene3D" id="2.60.40.820">
    <property type="entry name" value="Transcription factor, T-box"/>
    <property type="match status" value="1"/>
</dbReference>
<evidence type="ECO:0000313" key="9">
    <source>
        <dbReference type="EMBL" id="AAO27886.2"/>
    </source>
</evidence>
<protein>
    <submittedName>
        <fullName evidence="9">Brachyury-like protein</fullName>
    </submittedName>
</protein>
<keyword evidence="3" id="KW-0805">Transcription regulation</keyword>
<dbReference type="PANTHER" id="PTHR11267:SF106">
    <property type="entry name" value="T-RELATED PROTEIN"/>
    <property type="match status" value="1"/>
</dbReference>
<feature type="domain" description="T-box" evidence="8">
    <location>
        <begin position="46"/>
        <end position="221"/>
    </location>
</feature>
<dbReference type="InterPro" id="IPR046360">
    <property type="entry name" value="T-box_DNA-bd"/>
</dbReference>
<evidence type="ECO:0000256" key="7">
    <source>
        <dbReference type="PROSITE-ProRule" id="PRU00201"/>
    </source>
</evidence>
<comment type="caution">
    <text evidence="7">Lacks conserved residue(s) required for the propagation of feature annotation.</text>
</comment>